<reference evidence="3 4" key="1">
    <citation type="journal article" date="2016" name="Microbiol. Immunol.">
        <title>Complete genome sequence of Streptococcus troglodytae TKU31 isolated from the oral cavity of a chimpanzee (Pan troglodytes).</title>
        <authorList>
            <person name="Okamoto M."/>
            <person name="Naito M."/>
            <person name="Miyanohara M."/>
            <person name="Imai S."/>
            <person name="Nomura Y."/>
            <person name="Saito W."/>
            <person name="Momoi Y."/>
            <person name="Takada K."/>
            <person name="Miyabe-Nishiwaki T."/>
            <person name="Tomonaga M."/>
            <person name="Hanada N."/>
        </authorList>
    </citation>
    <scope>NUCLEOTIDE SEQUENCE [LARGE SCALE GENOMIC DNA]</scope>
    <source>
        <strain evidence="4">TKU 31</strain>
    </source>
</reference>
<evidence type="ECO:0000259" key="2">
    <source>
        <dbReference type="Pfam" id="PF14411"/>
    </source>
</evidence>
<accession>A0A1L7LKR6</accession>
<organism evidence="3 4">
    <name type="scientific">Streptococcus troglodytae</name>
    <dbReference type="NCBI Taxonomy" id="1111760"/>
    <lineage>
        <taxon>Bacteria</taxon>
        <taxon>Bacillati</taxon>
        <taxon>Bacillota</taxon>
        <taxon>Bacilli</taxon>
        <taxon>Lactobacillales</taxon>
        <taxon>Streptococcaceae</taxon>
        <taxon>Streptococcus</taxon>
    </lineage>
</organism>
<dbReference type="Proteomes" id="UP000217758">
    <property type="component" value="Chromosome"/>
</dbReference>
<name>A0A1L7LKR6_9STRE</name>
<dbReference type="AlphaFoldDB" id="A0A1L7LKR6"/>
<feature type="region of interest" description="Disordered" evidence="1">
    <location>
        <begin position="1"/>
        <end position="44"/>
    </location>
</feature>
<protein>
    <recommendedName>
        <fullName evidence="2">LHH domain-containing protein</fullName>
    </recommendedName>
</protein>
<evidence type="ECO:0000256" key="1">
    <source>
        <dbReference type="SAM" id="MobiDB-lite"/>
    </source>
</evidence>
<dbReference type="KEGG" id="strg:SRT_14390"/>
<dbReference type="EMBL" id="AP014612">
    <property type="protein sequence ID" value="BAQ24700.1"/>
    <property type="molecule type" value="Genomic_DNA"/>
</dbReference>
<gene>
    <name evidence="3" type="ORF">SRT_14390</name>
</gene>
<dbReference type="Pfam" id="PF14411">
    <property type="entry name" value="LHH"/>
    <property type="match status" value="1"/>
</dbReference>
<dbReference type="InterPro" id="IPR026834">
    <property type="entry name" value="LHH"/>
</dbReference>
<sequence>MIENLAKPTSEIKTSANEINRKSGELSGNRVDSDKRIGKTENNTDYSYDGLGLTDKFIIGRAWGLPKSVLDTMYNFQELKHYHELNLAPMKFGETADGKDRFVLVPKDLEMKQPVDVQGRTNQERAEQGLSLKKDGKILEVHHIGQVEGGHYALLTKEEHTQNGYDKMLHNPNKAGVDHGIPFEADKRTILKAVAEGV</sequence>
<keyword evidence="4" id="KW-1185">Reference proteome</keyword>
<feature type="domain" description="LHH" evidence="2">
    <location>
        <begin position="121"/>
        <end position="177"/>
    </location>
</feature>
<evidence type="ECO:0000313" key="3">
    <source>
        <dbReference type="EMBL" id="BAQ24700.1"/>
    </source>
</evidence>
<evidence type="ECO:0000313" key="4">
    <source>
        <dbReference type="Proteomes" id="UP000217758"/>
    </source>
</evidence>
<proteinExistence type="predicted"/>
<dbReference type="RefSeq" id="WP_128833557.1">
    <property type="nucleotide sequence ID" value="NZ_AP014612.1"/>
</dbReference>